<feature type="chain" id="PRO_5045163688" description="NlpC/P60 domain-containing protein" evidence="5">
    <location>
        <begin position="26"/>
        <end position="287"/>
    </location>
</feature>
<accession>A0ABP8K6A2</accession>
<keyword evidence="4" id="KW-0788">Thiol protease</keyword>
<protein>
    <recommendedName>
        <fullName evidence="6">NlpC/P60 domain-containing protein</fullName>
    </recommendedName>
</protein>
<dbReference type="InterPro" id="IPR000064">
    <property type="entry name" value="NLP_P60_dom"/>
</dbReference>
<dbReference type="Pfam" id="PF00877">
    <property type="entry name" value="NLPC_P60"/>
    <property type="match status" value="1"/>
</dbReference>
<name>A0ABP8K6A2_9BACT</name>
<comment type="similarity">
    <text evidence="1">Belongs to the peptidase C40 family.</text>
</comment>
<evidence type="ECO:0000256" key="3">
    <source>
        <dbReference type="ARBA" id="ARBA00022801"/>
    </source>
</evidence>
<keyword evidence="3" id="KW-0378">Hydrolase</keyword>
<dbReference type="SUPFAM" id="SSF54001">
    <property type="entry name" value="Cysteine proteinases"/>
    <property type="match status" value="1"/>
</dbReference>
<gene>
    <name evidence="7" type="ORF">GCM10023187_14500</name>
</gene>
<dbReference type="InterPro" id="IPR038765">
    <property type="entry name" value="Papain-like_cys_pep_sf"/>
</dbReference>
<evidence type="ECO:0000313" key="8">
    <source>
        <dbReference type="Proteomes" id="UP001500936"/>
    </source>
</evidence>
<evidence type="ECO:0000256" key="2">
    <source>
        <dbReference type="ARBA" id="ARBA00022670"/>
    </source>
</evidence>
<evidence type="ECO:0000259" key="6">
    <source>
        <dbReference type="PROSITE" id="PS51935"/>
    </source>
</evidence>
<evidence type="ECO:0000256" key="4">
    <source>
        <dbReference type="ARBA" id="ARBA00022807"/>
    </source>
</evidence>
<evidence type="ECO:0000256" key="5">
    <source>
        <dbReference type="SAM" id="SignalP"/>
    </source>
</evidence>
<dbReference type="PANTHER" id="PTHR47359:SF3">
    <property type="entry name" value="NLP_P60 DOMAIN-CONTAINING PROTEIN-RELATED"/>
    <property type="match status" value="1"/>
</dbReference>
<dbReference type="InterPro" id="IPR051794">
    <property type="entry name" value="PG_Endopeptidase_C40"/>
</dbReference>
<evidence type="ECO:0000313" key="7">
    <source>
        <dbReference type="EMBL" id="GAA4400881.1"/>
    </source>
</evidence>
<comment type="caution">
    <text evidence="7">The sequence shown here is derived from an EMBL/GenBank/DDBJ whole genome shotgun (WGS) entry which is preliminary data.</text>
</comment>
<keyword evidence="2" id="KW-0645">Protease</keyword>
<keyword evidence="5" id="KW-0732">Signal</keyword>
<dbReference type="Proteomes" id="UP001500936">
    <property type="component" value="Unassembled WGS sequence"/>
</dbReference>
<evidence type="ECO:0000256" key="1">
    <source>
        <dbReference type="ARBA" id="ARBA00007074"/>
    </source>
</evidence>
<reference evidence="8" key="1">
    <citation type="journal article" date="2019" name="Int. J. Syst. Evol. Microbiol.">
        <title>The Global Catalogue of Microorganisms (GCM) 10K type strain sequencing project: providing services to taxonomists for standard genome sequencing and annotation.</title>
        <authorList>
            <consortium name="The Broad Institute Genomics Platform"/>
            <consortium name="The Broad Institute Genome Sequencing Center for Infectious Disease"/>
            <person name="Wu L."/>
            <person name="Ma J."/>
        </authorList>
    </citation>
    <scope>NUCLEOTIDE SEQUENCE [LARGE SCALE GENOMIC DNA]</scope>
    <source>
        <strain evidence="8">JCM 17925</strain>
    </source>
</reference>
<dbReference type="EMBL" id="BAABHB010000002">
    <property type="protein sequence ID" value="GAA4400881.1"/>
    <property type="molecule type" value="Genomic_DNA"/>
</dbReference>
<sequence length="287" mass="31941">MPVRLYHMRTLVFVCLLALFGRAEAQTTAQAFFTKYQAQLKQQFGGLASDAELKLLLSQIIDQKNLAADYNDYYNPPNREPLTHLIFGRRKGEAVRTRLTGIKLRAENRQQLQSLLSAPDYTELIRVKDRLVYPLLRFVVPKTTPTPIVVGKLTTGQQIAVYAYRYLGVQYGPLGAGTYNPRTDTGRLDCSGLVNLVLRNLGITYQRGSGANAVSGLVNSPDFVTVQGVPQPGDLLIRQQKGGNFSHVGIYSGNNKLIEAPYSGTVVRTTDYKPEKWARIIRYTGGK</sequence>
<keyword evidence="8" id="KW-1185">Reference proteome</keyword>
<proteinExistence type="inferred from homology"/>
<organism evidence="7 8">
    <name type="scientific">Nibrella viscosa</name>
    <dbReference type="NCBI Taxonomy" id="1084524"/>
    <lineage>
        <taxon>Bacteria</taxon>
        <taxon>Pseudomonadati</taxon>
        <taxon>Bacteroidota</taxon>
        <taxon>Cytophagia</taxon>
        <taxon>Cytophagales</taxon>
        <taxon>Spirosomataceae</taxon>
        <taxon>Nibrella</taxon>
    </lineage>
</organism>
<feature type="domain" description="NlpC/P60" evidence="6">
    <location>
        <begin position="153"/>
        <end position="287"/>
    </location>
</feature>
<dbReference type="Gene3D" id="3.90.1720.10">
    <property type="entry name" value="endopeptidase domain like (from Nostoc punctiforme)"/>
    <property type="match status" value="1"/>
</dbReference>
<dbReference type="PANTHER" id="PTHR47359">
    <property type="entry name" value="PEPTIDOGLYCAN DL-ENDOPEPTIDASE CWLO"/>
    <property type="match status" value="1"/>
</dbReference>
<dbReference type="PROSITE" id="PS51935">
    <property type="entry name" value="NLPC_P60"/>
    <property type="match status" value="1"/>
</dbReference>
<feature type="signal peptide" evidence="5">
    <location>
        <begin position="1"/>
        <end position="25"/>
    </location>
</feature>